<dbReference type="EMBL" id="JAUMKJ010000044">
    <property type="protein sequence ID" value="MDO3680643.1"/>
    <property type="molecule type" value="Genomic_DNA"/>
</dbReference>
<name>A0ABT8VI29_9BACL</name>
<dbReference type="SUPFAM" id="SSF160719">
    <property type="entry name" value="gpW/gp25-like"/>
    <property type="match status" value="1"/>
</dbReference>
<protein>
    <submittedName>
        <fullName evidence="1">DUF2634 domain-containing protein</fullName>
    </submittedName>
</protein>
<evidence type="ECO:0000313" key="1">
    <source>
        <dbReference type="EMBL" id="MDO3680643.1"/>
    </source>
</evidence>
<dbReference type="Gene3D" id="3.10.450.40">
    <property type="match status" value="1"/>
</dbReference>
<reference evidence="1" key="1">
    <citation type="submission" date="2023-07" db="EMBL/GenBank/DDBJ databases">
        <authorList>
            <person name="Aktuganov G."/>
            <person name="Boyko T."/>
            <person name="Delegan Y."/>
            <person name="Galimzianova N."/>
            <person name="Gilvanova E."/>
            <person name="Korobov V."/>
            <person name="Kuzmina L."/>
            <person name="Melentiev A."/>
            <person name="Milman P."/>
            <person name="Ryabova A."/>
            <person name="Stupak E."/>
            <person name="Yasakov T."/>
            <person name="Zharikova N."/>
            <person name="Zhurenko E."/>
        </authorList>
    </citation>
    <scope>NUCLEOTIDE SEQUENCE</scope>
    <source>
        <strain evidence="1">IB-739</strain>
    </source>
</reference>
<comment type="caution">
    <text evidence="1">The sequence shown here is derived from an EMBL/GenBank/DDBJ whole genome shotgun (WGS) entry which is preliminary data.</text>
</comment>
<gene>
    <name evidence="1" type="ORF">Q3C12_26890</name>
</gene>
<organism evidence="1 2">
    <name type="scientific">Paenibacillus ehimensis</name>
    <dbReference type="NCBI Taxonomy" id="79264"/>
    <lineage>
        <taxon>Bacteria</taxon>
        <taxon>Bacillati</taxon>
        <taxon>Bacillota</taxon>
        <taxon>Bacilli</taxon>
        <taxon>Bacillales</taxon>
        <taxon>Paenibacillaceae</taxon>
        <taxon>Paenibacillus</taxon>
    </lineage>
</organism>
<evidence type="ECO:0000313" key="2">
    <source>
        <dbReference type="Proteomes" id="UP001168883"/>
    </source>
</evidence>
<accession>A0ABT8VI29</accession>
<sequence>MMNFGSDFLILNGEFVWEGDNLATVSGEDNVKQQAYLRLITDLGESVFFADYGSRLQMYLSKPFNEENKKKAEAEAKATLLRVGDGWIEQVLECRIELEDTSGKKILFAKYFLQGENTPREISHKMEVI</sequence>
<dbReference type="Proteomes" id="UP001168883">
    <property type="component" value="Unassembled WGS sequence"/>
</dbReference>
<keyword evidence="2" id="KW-1185">Reference proteome</keyword>
<dbReference type="RefSeq" id="WP_302880862.1">
    <property type="nucleotide sequence ID" value="NZ_JAUMKJ010000044.1"/>
</dbReference>
<proteinExistence type="predicted"/>